<dbReference type="CDD" id="cd02440">
    <property type="entry name" value="AdoMet_MTases"/>
    <property type="match status" value="1"/>
</dbReference>
<reference evidence="2" key="1">
    <citation type="submission" date="2015-09" db="EMBL/GenBank/DDBJ databases">
        <title>Complete sequence of Algoriphagus sp. M8-2.</title>
        <authorList>
            <person name="Shintani M."/>
        </authorList>
    </citation>
    <scope>NUCLEOTIDE SEQUENCE [LARGE SCALE GENOMIC DNA]</scope>
    <source>
        <strain evidence="2">M8-2</strain>
    </source>
</reference>
<dbReference type="KEGG" id="alm:AO498_02115"/>
<dbReference type="PATRIC" id="fig|1727163.4.peg.446"/>
<dbReference type="EMBL" id="CP012836">
    <property type="protein sequence ID" value="AMQ55174.1"/>
    <property type="molecule type" value="Genomic_DNA"/>
</dbReference>
<protein>
    <recommendedName>
        <fullName evidence="3">Methyltransferase type 12</fullName>
    </recommendedName>
</protein>
<gene>
    <name evidence="1" type="ORF">AO498_02115</name>
</gene>
<dbReference type="InterPro" id="IPR029063">
    <property type="entry name" value="SAM-dependent_MTases_sf"/>
</dbReference>
<sequence length="308" mass="35182">MLTDNSISCKFCGHSDLHTYPAEERMFGIGGNFTYGECQKCGSLQLITIPEDLSVYYPSDYYSFSTLKKSDFKNQLLKKVRLRVFLATGLKSIAPIYGSWLKKIKPSFNSKIADVGCGNGQLLYELFASGFRNLHGFDPFMEKSVEVEKGLSLWKKTIEESDDRFDLIMMHHSFEHMENPELVLKSCFDKLNPGGYLLIRCPVGDSEVWKEKHQYWVQLDAPRHLIIPTVKGLTDLAEKVGLKKDEVVFDSTDFQFWGTAIYEKGISLRKSKLGEHFSKDELVALKQKALQFNQEGKGDQACFYFKKA</sequence>
<dbReference type="STRING" id="1727163.AO498_02115"/>
<evidence type="ECO:0008006" key="3">
    <source>
        <dbReference type="Google" id="ProtNLM"/>
    </source>
</evidence>
<dbReference type="Gene3D" id="3.40.50.150">
    <property type="entry name" value="Vaccinia Virus protein VP39"/>
    <property type="match status" value="1"/>
</dbReference>
<dbReference type="Proteomes" id="UP000073816">
    <property type="component" value="Chromosome"/>
</dbReference>
<keyword evidence="2" id="KW-1185">Reference proteome</keyword>
<dbReference type="SUPFAM" id="SSF53335">
    <property type="entry name" value="S-adenosyl-L-methionine-dependent methyltransferases"/>
    <property type="match status" value="1"/>
</dbReference>
<evidence type="ECO:0000313" key="1">
    <source>
        <dbReference type="EMBL" id="AMQ55174.1"/>
    </source>
</evidence>
<dbReference type="AlphaFoldDB" id="A0A142EJ69"/>
<organism evidence="1 2">
    <name type="scientific">Algoriphagus sanaruensis</name>
    <dbReference type="NCBI Taxonomy" id="1727163"/>
    <lineage>
        <taxon>Bacteria</taxon>
        <taxon>Pseudomonadati</taxon>
        <taxon>Bacteroidota</taxon>
        <taxon>Cytophagia</taxon>
        <taxon>Cytophagales</taxon>
        <taxon>Cyclobacteriaceae</taxon>
        <taxon>Algoriphagus</taxon>
    </lineage>
</organism>
<name>A0A142EJ69_9BACT</name>
<dbReference type="Pfam" id="PF13489">
    <property type="entry name" value="Methyltransf_23"/>
    <property type="match status" value="1"/>
</dbReference>
<proteinExistence type="predicted"/>
<dbReference type="PANTHER" id="PTHR43861">
    <property type="entry name" value="TRANS-ACONITATE 2-METHYLTRANSFERASE-RELATED"/>
    <property type="match status" value="1"/>
</dbReference>
<reference evidence="1 2" key="2">
    <citation type="journal article" date="2016" name="Genome Announc.">
        <title>Complete Genome Sequence of Algoriphagus sp. Strain M8-2, Isolated from a Brackish Lake.</title>
        <authorList>
            <person name="Muraguchi Y."/>
            <person name="Kushimoto K."/>
            <person name="Ohtsubo Y."/>
            <person name="Suzuki T."/>
            <person name="Dohra H."/>
            <person name="Kimbara K."/>
            <person name="Shintani M."/>
        </authorList>
    </citation>
    <scope>NUCLEOTIDE SEQUENCE [LARGE SCALE GENOMIC DNA]</scope>
    <source>
        <strain evidence="1 2">M8-2</strain>
    </source>
</reference>
<accession>A0A142EJ69</accession>
<dbReference type="OrthoDB" id="9791837at2"/>
<evidence type="ECO:0000313" key="2">
    <source>
        <dbReference type="Proteomes" id="UP000073816"/>
    </source>
</evidence>
<dbReference type="RefSeq" id="WP_067543122.1">
    <property type="nucleotide sequence ID" value="NZ_CP012836.1"/>
</dbReference>